<dbReference type="AlphaFoldDB" id="A0A077NVE6"/>
<accession>A0A077NVE6</accession>
<dbReference type="EMBL" id="CBSV010000219">
    <property type="protein sequence ID" value="CDH02875.1"/>
    <property type="molecule type" value="Genomic_DNA"/>
</dbReference>
<protein>
    <submittedName>
        <fullName evidence="1">Uncharacterized protein</fullName>
    </submittedName>
</protein>
<evidence type="ECO:0000313" key="1">
    <source>
        <dbReference type="EMBL" id="CDH02875.1"/>
    </source>
</evidence>
<proteinExistence type="predicted"/>
<reference evidence="1" key="1">
    <citation type="submission" date="2013-07" db="EMBL/GenBank/DDBJ databases">
        <title>Sub-species coevolution in mutualistic symbiosis.</title>
        <authorList>
            <person name="Murfin K."/>
            <person name="Klassen J."/>
            <person name="Lee M."/>
            <person name="Forst S."/>
            <person name="Stock P."/>
            <person name="Goodrich-Blair H."/>
        </authorList>
    </citation>
    <scope>NUCLEOTIDE SEQUENCE [LARGE SCALE GENOMIC DNA]</scope>
    <source>
        <strain evidence="1">Feltiae Moldova</strain>
    </source>
</reference>
<organism evidence="1">
    <name type="scientific">Xenorhabdus bovienii str. feltiae Moldova</name>
    <dbReference type="NCBI Taxonomy" id="1398200"/>
    <lineage>
        <taxon>Bacteria</taxon>
        <taxon>Pseudomonadati</taxon>
        <taxon>Pseudomonadota</taxon>
        <taxon>Gammaproteobacteria</taxon>
        <taxon>Enterobacterales</taxon>
        <taxon>Morganellaceae</taxon>
        <taxon>Xenorhabdus</taxon>
    </lineage>
</organism>
<gene>
    <name evidence="1" type="ORF">XBFM1_480055</name>
</gene>
<dbReference type="Proteomes" id="UP000028487">
    <property type="component" value="Unassembled WGS sequence"/>
</dbReference>
<sequence length="97" mass="10646">MGYQNQGNFEELMLQKNTATKQQASASTRLMLLFSPIRTITVGSRITLDLLTSVLSIVVLKHLRTTKKITANRALAGLMKSPESPFTLPPVGTFTLP</sequence>
<name>A0A077NVE6_XENBV</name>
<dbReference type="HOGENOM" id="CLU_2358986_0_0_6"/>
<comment type="caution">
    <text evidence="1">The sequence shown here is derived from an EMBL/GenBank/DDBJ whole genome shotgun (WGS) entry which is preliminary data.</text>
</comment>